<reference evidence="2 3" key="1">
    <citation type="submission" date="2024-10" db="EMBL/GenBank/DDBJ databases">
        <title>The Natural Products Discovery Center: Release of the First 8490 Sequenced Strains for Exploring Actinobacteria Biosynthetic Diversity.</title>
        <authorList>
            <person name="Kalkreuter E."/>
            <person name="Kautsar S.A."/>
            <person name="Yang D."/>
            <person name="Bader C.D."/>
            <person name="Teijaro C.N."/>
            <person name="Fluegel L."/>
            <person name="Davis C.M."/>
            <person name="Simpson J.R."/>
            <person name="Lauterbach L."/>
            <person name="Steele A.D."/>
            <person name="Gui C."/>
            <person name="Meng S."/>
            <person name="Li G."/>
            <person name="Viehrig K."/>
            <person name="Ye F."/>
            <person name="Su P."/>
            <person name="Kiefer A.F."/>
            <person name="Nichols A."/>
            <person name="Cepeda A.J."/>
            <person name="Yan W."/>
            <person name="Fan B."/>
            <person name="Jiang Y."/>
            <person name="Adhikari A."/>
            <person name="Zheng C.-J."/>
            <person name="Schuster L."/>
            <person name="Cowan T.M."/>
            <person name="Smanski M.J."/>
            <person name="Chevrette M.G."/>
            <person name="De Carvalho L.P.S."/>
            <person name="Shen B."/>
        </authorList>
    </citation>
    <scope>NUCLEOTIDE SEQUENCE [LARGE SCALE GENOMIC DNA]</scope>
    <source>
        <strain evidence="2 3">NPDC050545</strain>
    </source>
</reference>
<dbReference type="Gene3D" id="2.80.10.50">
    <property type="match status" value="1"/>
</dbReference>
<organism evidence="2 3">
    <name type="scientific">Nonomuraea typhae</name>
    <dbReference type="NCBI Taxonomy" id="2603600"/>
    <lineage>
        <taxon>Bacteria</taxon>
        <taxon>Bacillati</taxon>
        <taxon>Actinomycetota</taxon>
        <taxon>Actinomycetes</taxon>
        <taxon>Streptosporangiales</taxon>
        <taxon>Streptosporangiaceae</taxon>
        <taxon>Nonomuraea</taxon>
    </lineage>
</organism>
<dbReference type="SUPFAM" id="SSF50405">
    <property type="entry name" value="Actin-crosslinking proteins"/>
    <property type="match status" value="1"/>
</dbReference>
<name>A0ABW7YVF9_9ACTN</name>
<dbReference type="RefSeq" id="WP_397083510.1">
    <property type="nucleotide sequence ID" value="NZ_JBITGY010000005.1"/>
</dbReference>
<evidence type="ECO:0000256" key="1">
    <source>
        <dbReference type="SAM" id="SignalP"/>
    </source>
</evidence>
<protein>
    <submittedName>
        <fullName evidence="2">Fascin domain-containing protein</fullName>
    </submittedName>
</protein>
<proteinExistence type="predicted"/>
<keyword evidence="1" id="KW-0732">Signal</keyword>
<feature type="chain" id="PRO_5046559843" evidence="1">
    <location>
        <begin position="29"/>
        <end position="193"/>
    </location>
</feature>
<dbReference type="InterPro" id="IPR008999">
    <property type="entry name" value="Actin-crosslinking"/>
</dbReference>
<dbReference type="CDD" id="cd00257">
    <property type="entry name" value="beta-trefoil_FSCN-like"/>
    <property type="match status" value="1"/>
</dbReference>
<keyword evidence="3" id="KW-1185">Reference proteome</keyword>
<gene>
    <name evidence="2" type="ORF">ACIBG2_21170</name>
</gene>
<dbReference type="EMBL" id="JBITGY010000005">
    <property type="protein sequence ID" value="MFI6499912.1"/>
    <property type="molecule type" value="Genomic_DNA"/>
</dbReference>
<dbReference type="Proteomes" id="UP001612741">
    <property type="component" value="Unassembled WGS sequence"/>
</dbReference>
<evidence type="ECO:0000313" key="3">
    <source>
        <dbReference type="Proteomes" id="UP001612741"/>
    </source>
</evidence>
<feature type="signal peptide" evidence="1">
    <location>
        <begin position="1"/>
        <end position="28"/>
    </location>
</feature>
<evidence type="ECO:0000313" key="2">
    <source>
        <dbReference type="EMBL" id="MFI6499912.1"/>
    </source>
</evidence>
<comment type="caution">
    <text evidence="2">The sequence shown here is derived from an EMBL/GenBank/DDBJ whole genome shotgun (WGS) entry which is preliminary data.</text>
</comment>
<accession>A0ABW7YVF9</accession>
<sequence length="193" mass="20276">MRKTLKLLIAVCMAVPLALTLGSFQPAAAQTAERRTLSDLVTADRVPGRAATQQCHSNVIITSLANNLLVSAELGYGGGDYAMLRARASAVGPWELYTVCFGSTYDTITSQANNLLVSAELGYGGGDYAMLRARASAIGPWEQFWITSCGSGCVTITSLANGLLVSAELGYGGGDYAMLRARAGALGPWERFA</sequence>